<dbReference type="Proteomes" id="UP000324222">
    <property type="component" value="Unassembled WGS sequence"/>
</dbReference>
<protein>
    <submittedName>
        <fullName evidence="1">Uncharacterized protein</fullName>
    </submittedName>
</protein>
<evidence type="ECO:0000313" key="2">
    <source>
        <dbReference type="Proteomes" id="UP000324222"/>
    </source>
</evidence>
<name>A0A5B7K8G2_PORTR</name>
<reference evidence="1 2" key="1">
    <citation type="submission" date="2019-05" db="EMBL/GenBank/DDBJ databases">
        <title>Another draft genome of Portunus trituberculatus and its Hox gene families provides insights of decapod evolution.</title>
        <authorList>
            <person name="Jeong J.-H."/>
            <person name="Song I."/>
            <person name="Kim S."/>
            <person name="Choi T."/>
            <person name="Kim D."/>
            <person name="Ryu S."/>
            <person name="Kim W."/>
        </authorList>
    </citation>
    <scope>NUCLEOTIDE SEQUENCE [LARGE SCALE GENOMIC DNA]</scope>
    <source>
        <tissue evidence="1">Muscle</tissue>
    </source>
</reference>
<evidence type="ECO:0000313" key="1">
    <source>
        <dbReference type="EMBL" id="MPD03116.1"/>
    </source>
</evidence>
<sequence>MRDVCRHGDATKQEEVNRKWELWAVVEEEEQVVVVVVVVVEVAEGQVGGASHNVDGKCEAAVRRGKN</sequence>
<keyword evidence="2" id="KW-1185">Reference proteome</keyword>
<proteinExistence type="predicted"/>
<gene>
    <name evidence="1" type="ORF">E2C01_098737</name>
</gene>
<dbReference type="EMBL" id="VSRR010134696">
    <property type="protein sequence ID" value="MPD03116.1"/>
    <property type="molecule type" value="Genomic_DNA"/>
</dbReference>
<comment type="caution">
    <text evidence="1">The sequence shown here is derived from an EMBL/GenBank/DDBJ whole genome shotgun (WGS) entry which is preliminary data.</text>
</comment>
<dbReference type="AlphaFoldDB" id="A0A5B7K8G2"/>
<organism evidence="1 2">
    <name type="scientific">Portunus trituberculatus</name>
    <name type="common">Swimming crab</name>
    <name type="synonym">Neptunus trituberculatus</name>
    <dbReference type="NCBI Taxonomy" id="210409"/>
    <lineage>
        <taxon>Eukaryota</taxon>
        <taxon>Metazoa</taxon>
        <taxon>Ecdysozoa</taxon>
        <taxon>Arthropoda</taxon>
        <taxon>Crustacea</taxon>
        <taxon>Multicrustacea</taxon>
        <taxon>Malacostraca</taxon>
        <taxon>Eumalacostraca</taxon>
        <taxon>Eucarida</taxon>
        <taxon>Decapoda</taxon>
        <taxon>Pleocyemata</taxon>
        <taxon>Brachyura</taxon>
        <taxon>Eubrachyura</taxon>
        <taxon>Portunoidea</taxon>
        <taxon>Portunidae</taxon>
        <taxon>Portuninae</taxon>
        <taxon>Portunus</taxon>
    </lineage>
</organism>
<accession>A0A5B7K8G2</accession>